<sequence length="409" mass="44876">MVEPESIGAVERPPTDSIRPAAVPARPRVGGRRRRCLALAGVFPASLVLCELAVRVLGLGPAPRPEVFGTVVRPISDPVLRFITVPSSERVVVYPPFGDDPGRRVVQRLNRQGFRGPTVALPKAAQVLRIVCVGDSHTFGEGVEDRETWPLLLGGLLRENADRPIEVVNAGVQGYDTAQEARWIEHFVLPLEPDIVLLQFFINDANNPGARRARATQAATPWWLKLAHPRQEGAVHWLRHHSRLADALLEAAFRRNYFDHWGEGNAHFLVDDDLAWREWCQAMERIDRMLREAKVPLAVVLYPFMHAPGGEFASHDVHRRVAEHLATVGIACLDAEPAFSGRDPVALRVHPGDMHAGAEANGIFAAAVADWIEGWPPFAAGAFTTGASPSPAPTSHPPASSRPADRRPR</sequence>
<dbReference type="EMBL" id="CP036287">
    <property type="protein sequence ID" value="QDU67993.1"/>
    <property type="molecule type" value="Genomic_DNA"/>
</dbReference>
<gene>
    <name evidence="3" type="ORF">Pla133_30840</name>
</gene>
<evidence type="ECO:0000313" key="3">
    <source>
        <dbReference type="EMBL" id="QDU67993.1"/>
    </source>
</evidence>
<dbReference type="Gene3D" id="3.40.50.1110">
    <property type="entry name" value="SGNH hydrolase"/>
    <property type="match status" value="1"/>
</dbReference>
<feature type="region of interest" description="Disordered" evidence="1">
    <location>
        <begin position="382"/>
        <end position="409"/>
    </location>
</feature>
<protein>
    <recommendedName>
        <fullName evidence="2">SGNH hydrolase-type esterase domain-containing protein</fullName>
    </recommendedName>
</protein>
<feature type="domain" description="SGNH hydrolase-type esterase" evidence="2">
    <location>
        <begin position="132"/>
        <end position="354"/>
    </location>
</feature>
<dbReference type="Pfam" id="PF13472">
    <property type="entry name" value="Lipase_GDSL_2"/>
    <property type="match status" value="1"/>
</dbReference>
<dbReference type="AlphaFoldDB" id="A0A518BM04"/>
<dbReference type="InterPro" id="IPR013830">
    <property type="entry name" value="SGNH_hydro"/>
</dbReference>
<organism evidence="3 4">
    <name type="scientific">Engelhardtia mirabilis</name>
    <dbReference type="NCBI Taxonomy" id="2528011"/>
    <lineage>
        <taxon>Bacteria</taxon>
        <taxon>Pseudomonadati</taxon>
        <taxon>Planctomycetota</taxon>
        <taxon>Planctomycetia</taxon>
        <taxon>Planctomycetia incertae sedis</taxon>
        <taxon>Engelhardtia</taxon>
    </lineage>
</organism>
<dbReference type="Proteomes" id="UP000316921">
    <property type="component" value="Chromosome"/>
</dbReference>
<keyword evidence="4" id="KW-1185">Reference proteome</keyword>
<evidence type="ECO:0000256" key="1">
    <source>
        <dbReference type="SAM" id="MobiDB-lite"/>
    </source>
</evidence>
<name>A0A518BM04_9BACT</name>
<evidence type="ECO:0000313" key="4">
    <source>
        <dbReference type="Proteomes" id="UP000316921"/>
    </source>
</evidence>
<dbReference type="CDD" id="cd00229">
    <property type="entry name" value="SGNH_hydrolase"/>
    <property type="match status" value="1"/>
</dbReference>
<dbReference type="SUPFAM" id="SSF52266">
    <property type="entry name" value="SGNH hydrolase"/>
    <property type="match status" value="1"/>
</dbReference>
<dbReference type="InterPro" id="IPR036514">
    <property type="entry name" value="SGNH_hydro_sf"/>
</dbReference>
<evidence type="ECO:0000259" key="2">
    <source>
        <dbReference type="Pfam" id="PF13472"/>
    </source>
</evidence>
<dbReference type="GO" id="GO:0016788">
    <property type="term" value="F:hydrolase activity, acting on ester bonds"/>
    <property type="evidence" value="ECO:0007669"/>
    <property type="project" value="UniProtKB-ARBA"/>
</dbReference>
<dbReference type="KEGG" id="pbap:Pla133_30840"/>
<reference evidence="3 4" key="1">
    <citation type="submission" date="2019-02" db="EMBL/GenBank/DDBJ databases">
        <title>Deep-cultivation of Planctomycetes and their phenomic and genomic characterization uncovers novel biology.</title>
        <authorList>
            <person name="Wiegand S."/>
            <person name="Jogler M."/>
            <person name="Boedeker C."/>
            <person name="Pinto D."/>
            <person name="Vollmers J."/>
            <person name="Rivas-Marin E."/>
            <person name="Kohn T."/>
            <person name="Peeters S.H."/>
            <person name="Heuer A."/>
            <person name="Rast P."/>
            <person name="Oberbeckmann S."/>
            <person name="Bunk B."/>
            <person name="Jeske O."/>
            <person name="Meyerdierks A."/>
            <person name="Storesund J.E."/>
            <person name="Kallscheuer N."/>
            <person name="Luecker S."/>
            <person name="Lage O.M."/>
            <person name="Pohl T."/>
            <person name="Merkel B.J."/>
            <person name="Hornburger P."/>
            <person name="Mueller R.-W."/>
            <person name="Bruemmer F."/>
            <person name="Labrenz M."/>
            <person name="Spormann A.M."/>
            <person name="Op den Camp H."/>
            <person name="Overmann J."/>
            <person name="Amann R."/>
            <person name="Jetten M.S.M."/>
            <person name="Mascher T."/>
            <person name="Medema M.H."/>
            <person name="Devos D.P."/>
            <person name="Kaster A.-K."/>
            <person name="Ovreas L."/>
            <person name="Rohde M."/>
            <person name="Galperin M.Y."/>
            <person name="Jogler C."/>
        </authorList>
    </citation>
    <scope>NUCLEOTIDE SEQUENCE [LARGE SCALE GENOMIC DNA]</scope>
    <source>
        <strain evidence="3 4">Pla133</strain>
    </source>
</reference>
<proteinExistence type="predicted"/>
<dbReference type="RefSeq" id="WP_145066632.1">
    <property type="nucleotide sequence ID" value="NZ_CP036287.1"/>
</dbReference>
<accession>A0A518BM04</accession>